<evidence type="ECO:0000256" key="1">
    <source>
        <dbReference type="SAM" id="MobiDB-lite"/>
    </source>
</evidence>
<evidence type="ECO:0000313" key="4">
    <source>
        <dbReference type="Proteomes" id="UP000324907"/>
    </source>
</evidence>
<keyword evidence="2" id="KW-0812">Transmembrane</keyword>
<accession>A0A5A8DFE0</accession>
<feature type="region of interest" description="Disordered" evidence="1">
    <location>
        <begin position="70"/>
        <end position="140"/>
    </location>
</feature>
<comment type="caution">
    <text evidence="3">The sequence shown here is derived from an EMBL/GenBank/DDBJ whole genome shotgun (WGS) entry which is preliminary data.</text>
</comment>
<sequence>MRGNPHFFNAIMSMGLVVLPVCVYYLVAKQPDSEKEQASAAHSPEVYSEYQGRGDAMARVLRRAQLGDEEQSAQFRDLVRGGASGRRRQTAHYTGPLAEAERRDREVQMRARFGLPPVDKDGDKDADAEADEDASGSGRR</sequence>
<feature type="transmembrane region" description="Helical" evidence="2">
    <location>
        <begin position="6"/>
        <end position="27"/>
    </location>
</feature>
<dbReference type="AlphaFoldDB" id="A0A5A8DFE0"/>
<evidence type="ECO:0000256" key="2">
    <source>
        <dbReference type="SAM" id="Phobius"/>
    </source>
</evidence>
<reference evidence="3 4" key="1">
    <citation type="submission" date="2019-07" db="EMBL/GenBank/DDBJ databases">
        <title>Genomes of Cafeteria roenbergensis.</title>
        <authorList>
            <person name="Fischer M.G."/>
            <person name="Hackl T."/>
            <person name="Roman M."/>
        </authorList>
    </citation>
    <scope>NUCLEOTIDE SEQUENCE [LARGE SCALE GENOMIC DNA]</scope>
    <source>
        <strain evidence="3 4">RCC970-E3</strain>
    </source>
</reference>
<organism evidence="3 4">
    <name type="scientific">Cafeteria roenbergensis</name>
    <name type="common">Marine flagellate</name>
    <dbReference type="NCBI Taxonomy" id="33653"/>
    <lineage>
        <taxon>Eukaryota</taxon>
        <taxon>Sar</taxon>
        <taxon>Stramenopiles</taxon>
        <taxon>Bigyra</taxon>
        <taxon>Opalozoa</taxon>
        <taxon>Bicosoecida</taxon>
        <taxon>Cafeteriaceae</taxon>
        <taxon>Cafeteria</taxon>
    </lineage>
</organism>
<dbReference type="Proteomes" id="UP000324907">
    <property type="component" value="Unassembled WGS sequence"/>
</dbReference>
<gene>
    <name evidence="3" type="ORF">FNF28_04654</name>
</gene>
<feature type="compositionally biased region" description="Basic and acidic residues" evidence="1">
    <location>
        <begin position="118"/>
        <end position="127"/>
    </location>
</feature>
<proteinExistence type="predicted"/>
<dbReference type="EMBL" id="VLTL01000079">
    <property type="protein sequence ID" value="KAA0162561.1"/>
    <property type="molecule type" value="Genomic_DNA"/>
</dbReference>
<keyword evidence="2" id="KW-1133">Transmembrane helix</keyword>
<protein>
    <submittedName>
        <fullName evidence="3">Uncharacterized protein</fullName>
    </submittedName>
</protein>
<feature type="compositionally biased region" description="Basic and acidic residues" evidence="1">
    <location>
        <begin position="99"/>
        <end position="109"/>
    </location>
</feature>
<evidence type="ECO:0000313" key="3">
    <source>
        <dbReference type="EMBL" id="KAA0162561.1"/>
    </source>
</evidence>
<name>A0A5A8DFE0_CAFRO</name>
<keyword evidence="2" id="KW-0472">Membrane</keyword>